<dbReference type="Proteomes" id="UP000075840">
    <property type="component" value="Unassembled WGS sequence"/>
</dbReference>
<organism evidence="1 2">
    <name type="scientific">Anopheles arabiensis</name>
    <name type="common">Mosquito</name>
    <dbReference type="NCBI Taxonomy" id="7173"/>
    <lineage>
        <taxon>Eukaryota</taxon>
        <taxon>Metazoa</taxon>
        <taxon>Ecdysozoa</taxon>
        <taxon>Arthropoda</taxon>
        <taxon>Hexapoda</taxon>
        <taxon>Insecta</taxon>
        <taxon>Pterygota</taxon>
        <taxon>Neoptera</taxon>
        <taxon>Endopterygota</taxon>
        <taxon>Diptera</taxon>
        <taxon>Nematocera</taxon>
        <taxon>Culicoidea</taxon>
        <taxon>Culicidae</taxon>
        <taxon>Anophelinae</taxon>
        <taxon>Anopheles</taxon>
    </lineage>
</organism>
<dbReference type="EMBL" id="APCN01000436">
    <property type="status" value="NOT_ANNOTATED_CDS"/>
    <property type="molecule type" value="Genomic_DNA"/>
</dbReference>
<name>A0A182IFZ1_ANOAR</name>
<evidence type="ECO:0000313" key="2">
    <source>
        <dbReference type="Proteomes" id="UP000075840"/>
    </source>
</evidence>
<reference evidence="1" key="1">
    <citation type="submission" date="2022-08" db="UniProtKB">
        <authorList>
            <consortium name="EnsemblMetazoa"/>
        </authorList>
    </citation>
    <scope>IDENTIFICATION</scope>
    <source>
        <strain evidence="1">Dongola</strain>
    </source>
</reference>
<proteinExistence type="predicted"/>
<dbReference type="AlphaFoldDB" id="A0A182IFZ1"/>
<protein>
    <submittedName>
        <fullName evidence="1">Uncharacterized protein</fullName>
    </submittedName>
</protein>
<evidence type="ECO:0000313" key="1">
    <source>
        <dbReference type="EnsemblMetazoa" id="AARA014397-PA"/>
    </source>
</evidence>
<dbReference type="EnsemblMetazoa" id="AARA014397-RA">
    <property type="protein sequence ID" value="AARA014397-PA"/>
    <property type="gene ID" value="AARA014397"/>
</dbReference>
<keyword evidence="2" id="KW-1185">Reference proteome</keyword>
<accession>A0A182IFZ1</accession>
<sequence length="20" mass="2655">MKGVFVWNSYRFFFFYFVRN</sequence>
<dbReference type="VEuPathDB" id="VectorBase:AARA014397"/>